<accession>A0A1T4LJN5</accession>
<evidence type="ECO:0000256" key="3">
    <source>
        <dbReference type="ARBA" id="ARBA00022737"/>
    </source>
</evidence>
<evidence type="ECO:0000313" key="10">
    <source>
        <dbReference type="Proteomes" id="UP000196365"/>
    </source>
</evidence>
<dbReference type="PANTHER" id="PTHR43300:SF10">
    <property type="entry name" value="2,3,4,5-TETRAHYDROPYRIDINE-2,6-DICARBOXYLATE N-ACETYLTRANSFERASE"/>
    <property type="match status" value="1"/>
</dbReference>
<dbReference type="Proteomes" id="UP000196365">
    <property type="component" value="Unassembled WGS sequence"/>
</dbReference>
<protein>
    <recommendedName>
        <fullName evidence="7">2,3,4,5-tetrahydropyridine-2,6-dicarboxylate N-acetyltransferase</fullName>
        <ecNumber evidence="7">2.3.1.89</ecNumber>
    </recommendedName>
    <alternativeName>
        <fullName evidence="7">Tetrahydrodipicolinate N-acetyltransferase</fullName>
        <shortName evidence="7">THP acetyltransferase</shortName>
        <shortName evidence="7">Tetrahydropicolinate acetylase</shortName>
    </alternativeName>
</protein>
<dbReference type="InterPro" id="IPR013710">
    <property type="entry name" value="DapH_N"/>
</dbReference>
<keyword evidence="6 7" id="KW-0012">Acyltransferase</keyword>
<keyword evidence="10" id="KW-1185">Reference proteome</keyword>
<evidence type="ECO:0000256" key="2">
    <source>
        <dbReference type="ARBA" id="ARBA00022679"/>
    </source>
</evidence>
<organism evidence="9 10">
    <name type="scientific">Garciella nitratireducens DSM 15102</name>
    <dbReference type="NCBI Taxonomy" id="1121911"/>
    <lineage>
        <taxon>Bacteria</taxon>
        <taxon>Bacillati</taxon>
        <taxon>Bacillota</taxon>
        <taxon>Clostridia</taxon>
        <taxon>Eubacteriales</taxon>
        <taxon>Eubacteriaceae</taxon>
        <taxon>Garciella</taxon>
    </lineage>
</organism>
<dbReference type="Gene3D" id="3.30.70.250">
    <property type="entry name" value="Malonyl-CoA ACP transacylase, ACP-binding"/>
    <property type="match status" value="1"/>
</dbReference>
<dbReference type="InterPro" id="IPR019873">
    <property type="entry name" value="DapH"/>
</dbReference>
<dbReference type="Pfam" id="PF08503">
    <property type="entry name" value="DapH_N"/>
    <property type="match status" value="1"/>
</dbReference>
<dbReference type="HAMAP" id="MF_01691">
    <property type="entry name" value="DapH"/>
    <property type="match status" value="1"/>
</dbReference>
<comment type="pathway">
    <text evidence="7">Amino-acid biosynthesis; L-lysine biosynthesis via DAP pathway; LL-2,6-diaminopimelate from (S)-tetrahydrodipicolinate (acetylase route): step 1/3.</text>
</comment>
<dbReference type="Pfam" id="PF00132">
    <property type="entry name" value="Hexapep"/>
    <property type="match status" value="1"/>
</dbReference>
<dbReference type="AlphaFoldDB" id="A0A1T4LJN5"/>
<dbReference type="PANTHER" id="PTHR43300">
    <property type="entry name" value="ACETYLTRANSFERASE"/>
    <property type="match status" value="1"/>
</dbReference>
<keyword evidence="4 7" id="KW-0220">Diaminopimelate biosynthesis</keyword>
<dbReference type="InterPro" id="IPR050179">
    <property type="entry name" value="Trans_hexapeptide_repeat"/>
</dbReference>
<dbReference type="Pfam" id="PF14602">
    <property type="entry name" value="Hexapep_2"/>
    <property type="match status" value="2"/>
</dbReference>
<dbReference type="UniPathway" id="UPA00034">
    <property type="reaction ID" value="UER00022"/>
</dbReference>
<comment type="catalytic activity">
    <reaction evidence="7">
        <text>(S)-2,3,4,5-tetrahydrodipicolinate + acetyl-CoA + H2O = L-2-acetamido-6-oxoheptanedioate + CoA</text>
        <dbReference type="Rhea" id="RHEA:13085"/>
        <dbReference type="ChEBI" id="CHEBI:15377"/>
        <dbReference type="ChEBI" id="CHEBI:16845"/>
        <dbReference type="ChEBI" id="CHEBI:57287"/>
        <dbReference type="ChEBI" id="CHEBI:57288"/>
        <dbReference type="ChEBI" id="CHEBI:58117"/>
        <dbReference type="EC" id="2.3.1.89"/>
    </reaction>
</comment>
<keyword evidence="3 7" id="KW-0677">Repeat</keyword>
<keyword evidence="5 7" id="KW-0457">Lysine biosynthesis</keyword>
<sequence>MTKKDDLKQQFDLTNAYEIAKYIKTAKKSTPLKVLVDGNLEGADFGKIESYGKDNLWILFGEKEELLSFLKTHKEKINKTHIENDRRNSAIPLLDLKDVQARIEPGAIIREGVQIGKNAVIMMGAVLNIGANIGEGTMVDMNAVVGARGTIGKNVHIGAGAVIAGVLEPPSSTPVIIEDNVMIGANAVILEGVHIGKNAVVAAGSVVTQDVEENTVVAGSPAKVIKHKDEKTEDKTKLMDDLRG</sequence>
<dbReference type="SUPFAM" id="SSF51161">
    <property type="entry name" value="Trimeric LpxA-like enzymes"/>
    <property type="match status" value="1"/>
</dbReference>
<keyword evidence="1 7" id="KW-0028">Amino-acid biosynthesis</keyword>
<evidence type="ECO:0000256" key="6">
    <source>
        <dbReference type="ARBA" id="ARBA00023315"/>
    </source>
</evidence>
<evidence type="ECO:0000313" key="9">
    <source>
        <dbReference type="EMBL" id="SJZ54841.1"/>
    </source>
</evidence>
<dbReference type="EC" id="2.3.1.89" evidence="7"/>
<comment type="function">
    <text evidence="7">Catalyzes the transfer of an acetyl group from acetyl-CoA to tetrahydrodipicolinate.</text>
</comment>
<dbReference type="InterPro" id="IPR001451">
    <property type="entry name" value="Hexapep"/>
</dbReference>
<dbReference type="OrthoDB" id="9788080at2"/>
<evidence type="ECO:0000256" key="1">
    <source>
        <dbReference type="ARBA" id="ARBA00022605"/>
    </source>
</evidence>
<keyword evidence="2 7" id="KW-0808">Transferase</keyword>
<name>A0A1T4LJN5_9FIRM</name>
<comment type="similarity">
    <text evidence="7">Belongs to the transferase hexapeptide repeat family. DapH subfamily.</text>
</comment>
<dbReference type="NCBIfam" id="TIGR03532">
    <property type="entry name" value="DapD_Ac"/>
    <property type="match status" value="1"/>
</dbReference>
<evidence type="ECO:0000259" key="8">
    <source>
        <dbReference type="Pfam" id="PF08503"/>
    </source>
</evidence>
<dbReference type="Gene3D" id="2.160.10.10">
    <property type="entry name" value="Hexapeptide repeat proteins"/>
    <property type="match status" value="1"/>
</dbReference>
<dbReference type="GO" id="GO:0019877">
    <property type="term" value="P:diaminopimelate biosynthetic process"/>
    <property type="evidence" value="ECO:0007669"/>
    <property type="project" value="UniProtKB-UniRule"/>
</dbReference>
<dbReference type="RefSeq" id="WP_087678457.1">
    <property type="nucleotide sequence ID" value="NZ_FUWV01000004.1"/>
</dbReference>
<dbReference type="CDD" id="cd03350">
    <property type="entry name" value="LbH_THP_succinylT"/>
    <property type="match status" value="1"/>
</dbReference>
<dbReference type="InterPro" id="IPR011004">
    <property type="entry name" value="Trimer_LpxA-like_sf"/>
</dbReference>
<dbReference type="EMBL" id="FUWV01000004">
    <property type="protein sequence ID" value="SJZ54841.1"/>
    <property type="molecule type" value="Genomic_DNA"/>
</dbReference>
<evidence type="ECO:0000256" key="4">
    <source>
        <dbReference type="ARBA" id="ARBA00022915"/>
    </source>
</evidence>
<dbReference type="InterPro" id="IPR018357">
    <property type="entry name" value="Hexapep_transf_CS"/>
</dbReference>
<evidence type="ECO:0000256" key="5">
    <source>
        <dbReference type="ARBA" id="ARBA00023154"/>
    </source>
</evidence>
<evidence type="ECO:0000256" key="7">
    <source>
        <dbReference type="HAMAP-Rule" id="MF_01691"/>
    </source>
</evidence>
<gene>
    <name evidence="7" type="primary">dapH</name>
    <name evidence="9" type="ORF">SAMN02745973_00999</name>
</gene>
<dbReference type="PROSITE" id="PS00101">
    <property type="entry name" value="HEXAPEP_TRANSFERASES"/>
    <property type="match status" value="1"/>
</dbReference>
<reference evidence="9 10" key="1">
    <citation type="submission" date="2017-02" db="EMBL/GenBank/DDBJ databases">
        <authorList>
            <person name="Peterson S.W."/>
        </authorList>
    </citation>
    <scope>NUCLEOTIDE SEQUENCE [LARGE SCALE GENOMIC DNA]</scope>
    <source>
        <strain evidence="9 10">DSM 15102</strain>
    </source>
</reference>
<dbReference type="GO" id="GO:0047200">
    <property type="term" value="F:tetrahydrodipicolinate N-acetyltransferase activity"/>
    <property type="evidence" value="ECO:0007669"/>
    <property type="project" value="UniProtKB-UniRule"/>
</dbReference>
<proteinExistence type="inferred from homology"/>
<feature type="domain" description="2,3,4,5-tetrahydropyridine-2,6-dicarboxylate N-acetyltransferase N-terminal" evidence="8">
    <location>
        <begin position="14"/>
        <end position="96"/>
    </location>
</feature>
<dbReference type="GO" id="GO:0009089">
    <property type="term" value="P:lysine biosynthetic process via diaminopimelate"/>
    <property type="evidence" value="ECO:0007669"/>
    <property type="project" value="UniProtKB-UniRule"/>
</dbReference>